<geneLocation type="plasmid" evidence="2">
    <name>p_cnu_g2</name>
</geneLocation>
<evidence type="ECO:0000313" key="1">
    <source>
        <dbReference type="EMBL" id="QIM47427.1"/>
    </source>
</evidence>
<proteinExistence type="predicted"/>
<dbReference type="KEGG" id="srum:GPZ88_10150"/>
<accession>A0A6G8I2R4</accession>
<protein>
    <submittedName>
        <fullName evidence="1">Uncharacterized protein</fullName>
    </submittedName>
</protein>
<dbReference type="EMBL" id="CP046920">
    <property type="protein sequence ID" value="QIM47427.1"/>
    <property type="molecule type" value="Genomic_DNA"/>
</dbReference>
<keyword evidence="1" id="KW-0614">Plasmid</keyword>
<evidence type="ECO:0000313" key="2">
    <source>
        <dbReference type="Proteomes" id="UP000503166"/>
    </source>
</evidence>
<dbReference type="AlphaFoldDB" id="A0A6G8I2R4"/>
<organism evidence="1 2">
    <name type="scientific">Streptococcus ruminicola</name>
    <dbReference type="NCBI Taxonomy" id="2686210"/>
    <lineage>
        <taxon>Bacteria</taxon>
        <taxon>Bacillati</taxon>
        <taxon>Bacillota</taxon>
        <taxon>Bacilli</taxon>
        <taxon>Lactobacillales</taxon>
        <taxon>Streptococcaceae</taxon>
        <taxon>Streptococcus</taxon>
    </lineage>
</organism>
<reference evidence="1 2" key="1">
    <citation type="submission" date="2019-12" db="EMBL/GenBank/DDBJ databases">
        <title>Complete genome sequence of Streptococcus sp. CNU G2 isolated frome Bos taurus coreanae.</title>
        <authorList>
            <person name="Park S.Y."/>
            <person name="Kim J.H."/>
            <person name="Seo S.W."/>
        </authorList>
    </citation>
    <scope>NUCLEOTIDE SEQUENCE [LARGE SCALE GENOMIC DNA]</scope>
    <source>
        <strain evidence="1 2">CNU G2</strain>
        <plasmid evidence="2">p_cnu_g2</plasmid>
    </source>
</reference>
<name>A0A6G8I2R4_9STRE</name>
<gene>
    <name evidence="1" type="ORF">GPZ88_10150</name>
</gene>
<dbReference type="Proteomes" id="UP000503166">
    <property type="component" value="Plasmid p_CNU_G2"/>
</dbReference>
<sequence>MNKKMISLKLDISELNGMKIEAPYYTYEAAIPTFKINDTWQAIIDDESQKVIFEEDVAIYLPLVAKRVPEEELDYTLEFTSYDEMKDVFDIEAPLEGNATLKITVKKGNSFSISDLDRENLSNVDDIKFAYELSHSFDHDYWHVGTQNNSLDDLLFTVDDLKEVQYFDLVKKLHIIKDEHI</sequence>
<dbReference type="RefSeq" id="WP_166044399.1">
    <property type="nucleotide sequence ID" value="NZ_CP046920.1"/>
</dbReference>